<dbReference type="Pfam" id="PF21948">
    <property type="entry name" value="LplA-B_cat"/>
    <property type="match status" value="1"/>
</dbReference>
<dbReference type="GO" id="GO:0009249">
    <property type="term" value="P:protein lipoylation"/>
    <property type="evidence" value="ECO:0007669"/>
    <property type="project" value="TreeGrafter"/>
</dbReference>
<feature type="compositionally biased region" description="Pro residues" evidence="1">
    <location>
        <begin position="59"/>
        <end position="68"/>
    </location>
</feature>
<evidence type="ECO:0000256" key="1">
    <source>
        <dbReference type="SAM" id="MobiDB-lite"/>
    </source>
</evidence>
<evidence type="ECO:0000313" key="4">
    <source>
        <dbReference type="Proteomes" id="UP001392437"/>
    </source>
</evidence>
<gene>
    <name evidence="3" type="ORF">PG999_000377</name>
</gene>
<evidence type="ECO:0000259" key="2">
    <source>
        <dbReference type="PROSITE" id="PS51733"/>
    </source>
</evidence>
<dbReference type="PANTHER" id="PTHR10993">
    <property type="entry name" value="OCTANOYLTRANSFERASE"/>
    <property type="match status" value="1"/>
</dbReference>
<feature type="domain" description="BPL/LPL catalytic" evidence="2">
    <location>
        <begin position="72"/>
        <end position="312"/>
    </location>
</feature>
<accession>A0AAW0RBQ3</accession>
<evidence type="ECO:0000313" key="3">
    <source>
        <dbReference type="EMBL" id="KAK8132204.1"/>
    </source>
</evidence>
<comment type="caution">
    <text evidence="3">The sequence shown here is derived from an EMBL/GenBank/DDBJ whole genome shotgun (WGS) entry which is preliminary data.</text>
</comment>
<dbReference type="Proteomes" id="UP001392437">
    <property type="component" value="Unassembled WGS sequence"/>
</dbReference>
<dbReference type="GO" id="GO:0033819">
    <property type="term" value="F:lipoyl(octanoyl) transferase activity"/>
    <property type="evidence" value="ECO:0007669"/>
    <property type="project" value="TreeGrafter"/>
</dbReference>
<keyword evidence="4" id="KW-1185">Reference proteome</keyword>
<feature type="region of interest" description="Disordered" evidence="1">
    <location>
        <begin position="55"/>
        <end position="103"/>
    </location>
</feature>
<dbReference type="EMBL" id="JAQQWP010000001">
    <property type="protein sequence ID" value="KAK8132204.1"/>
    <property type="molecule type" value="Genomic_DNA"/>
</dbReference>
<dbReference type="AlphaFoldDB" id="A0AAW0RBQ3"/>
<dbReference type="Gene3D" id="3.30.930.10">
    <property type="entry name" value="Bira Bifunctional Protein, Domain 2"/>
    <property type="match status" value="1"/>
</dbReference>
<proteinExistence type="predicted"/>
<dbReference type="InterPro" id="IPR004143">
    <property type="entry name" value="BPL_LPL_catalytic"/>
</dbReference>
<dbReference type="SUPFAM" id="SSF55681">
    <property type="entry name" value="Class II aaRS and biotin synthetases"/>
    <property type="match status" value="1"/>
</dbReference>
<dbReference type="InterPro" id="IPR045864">
    <property type="entry name" value="aa-tRNA-synth_II/BPL/LPL"/>
</dbReference>
<organism evidence="3 4">
    <name type="scientific">Apiospora kogelbergensis</name>
    <dbReference type="NCBI Taxonomy" id="1337665"/>
    <lineage>
        <taxon>Eukaryota</taxon>
        <taxon>Fungi</taxon>
        <taxon>Dikarya</taxon>
        <taxon>Ascomycota</taxon>
        <taxon>Pezizomycotina</taxon>
        <taxon>Sordariomycetes</taxon>
        <taxon>Xylariomycetidae</taxon>
        <taxon>Amphisphaeriales</taxon>
        <taxon>Apiosporaceae</taxon>
        <taxon>Apiospora</taxon>
    </lineage>
</organism>
<protein>
    <recommendedName>
        <fullName evidence="2">BPL/LPL catalytic domain-containing protein</fullName>
    </recommendedName>
</protein>
<dbReference type="PROSITE" id="PS51733">
    <property type="entry name" value="BPL_LPL_CATALYTIC"/>
    <property type="match status" value="1"/>
</dbReference>
<sequence length="393" mass="43178">MGTSRLKKARPFVLQHINIPGHPYRPPTYALAVAIQSKLQQRLLDYKTAVAANAADLSRPPPTPPPPTILSLHARPNLHPRPTADRATQRGRGGAPEGAPGHPLAVGNDHYYASFTPAIHTAPRGGLTTYHGPGQVVFWPVLDLKSPRHRHFSVRDYACLLEKTTKASVAAAAAAALPFFPSELVRQESIEGFTTENPGVWVRRRQVDGMDDEATKVGGDFVGPDGEERKIAALGVHLSRHVTGLGVAVNCSMPVRGAETLDPWRRIVACGLEGKRVTSLAYELLDYNRPLEWTKALKPLRPLDSVNKNPGAAPRLETEMLRSWPEIFARSIADPWFRPSSDSPLVVNSTLDEVLGKGWEKRTGIPEEEQYYIAERKPIVDPVGWTTENELGI</sequence>
<name>A0AAW0RBQ3_9PEZI</name>
<dbReference type="PANTHER" id="PTHR10993:SF7">
    <property type="entry name" value="LIPOYLTRANSFERASE 2, MITOCHONDRIAL-RELATED"/>
    <property type="match status" value="1"/>
</dbReference>
<reference evidence="3 4" key="1">
    <citation type="submission" date="2023-01" db="EMBL/GenBank/DDBJ databases">
        <title>Analysis of 21 Apiospora genomes using comparative genomics revels a genus with tremendous synthesis potential of carbohydrate active enzymes and secondary metabolites.</title>
        <authorList>
            <person name="Sorensen T."/>
        </authorList>
    </citation>
    <scope>NUCLEOTIDE SEQUENCE [LARGE SCALE GENOMIC DNA]</scope>
    <source>
        <strain evidence="3 4">CBS 117206</strain>
    </source>
</reference>